<gene>
    <name evidence="5" type="ORF">KSF_016800</name>
</gene>
<dbReference type="SUPFAM" id="SSF51445">
    <property type="entry name" value="(Trans)glycosidases"/>
    <property type="match status" value="1"/>
</dbReference>
<evidence type="ECO:0000256" key="2">
    <source>
        <dbReference type="ARBA" id="ARBA00023295"/>
    </source>
</evidence>
<dbReference type="PANTHER" id="PTHR31297:SF13">
    <property type="entry name" value="PUTATIVE-RELATED"/>
    <property type="match status" value="1"/>
</dbReference>
<name>A0A8J3IHM4_9CHLR</name>
<dbReference type="GO" id="GO:0005576">
    <property type="term" value="C:extracellular region"/>
    <property type="evidence" value="ECO:0007669"/>
    <property type="project" value="TreeGrafter"/>
</dbReference>
<keyword evidence="1 3" id="KW-0378">Hydrolase</keyword>
<dbReference type="RefSeq" id="WP_220202517.1">
    <property type="nucleotide sequence ID" value="NZ_BNJK01000001.1"/>
</dbReference>
<dbReference type="InterPro" id="IPR017853">
    <property type="entry name" value="GH"/>
</dbReference>
<feature type="domain" description="Glycoside hydrolase family 5" evidence="4">
    <location>
        <begin position="78"/>
        <end position="333"/>
    </location>
</feature>
<evidence type="ECO:0000256" key="3">
    <source>
        <dbReference type="RuleBase" id="RU361153"/>
    </source>
</evidence>
<dbReference type="Proteomes" id="UP000597444">
    <property type="component" value="Unassembled WGS sequence"/>
</dbReference>
<comment type="similarity">
    <text evidence="3">Belongs to the glycosyl hydrolase 5 (cellulase A) family.</text>
</comment>
<dbReference type="EMBL" id="BNJK01000001">
    <property type="protein sequence ID" value="GHO91632.1"/>
    <property type="molecule type" value="Genomic_DNA"/>
</dbReference>
<dbReference type="PANTHER" id="PTHR31297">
    <property type="entry name" value="GLUCAN ENDO-1,6-BETA-GLUCOSIDASE B"/>
    <property type="match status" value="1"/>
</dbReference>
<dbReference type="Gene3D" id="3.20.20.80">
    <property type="entry name" value="Glycosidases"/>
    <property type="match status" value="1"/>
</dbReference>
<dbReference type="InterPro" id="IPR001547">
    <property type="entry name" value="Glyco_hydro_5"/>
</dbReference>
<dbReference type="GO" id="GO:0009986">
    <property type="term" value="C:cell surface"/>
    <property type="evidence" value="ECO:0007669"/>
    <property type="project" value="TreeGrafter"/>
</dbReference>
<evidence type="ECO:0000313" key="6">
    <source>
        <dbReference type="Proteomes" id="UP000597444"/>
    </source>
</evidence>
<dbReference type="InterPro" id="IPR050386">
    <property type="entry name" value="Glycosyl_hydrolase_5"/>
</dbReference>
<dbReference type="Pfam" id="PF00150">
    <property type="entry name" value="Cellulase"/>
    <property type="match status" value="1"/>
</dbReference>
<comment type="caution">
    <text evidence="5">The sequence shown here is derived from an EMBL/GenBank/DDBJ whole genome shotgun (WGS) entry which is preliminary data.</text>
</comment>
<dbReference type="GO" id="GO:0009251">
    <property type="term" value="P:glucan catabolic process"/>
    <property type="evidence" value="ECO:0007669"/>
    <property type="project" value="TreeGrafter"/>
</dbReference>
<keyword evidence="6" id="KW-1185">Reference proteome</keyword>
<accession>A0A8J3IHM4</accession>
<reference evidence="5" key="1">
    <citation type="submission" date="2020-10" db="EMBL/GenBank/DDBJ databases">
        <title>Taxonomic study of unclassified bacteria belonging to the class Ktedonobacteria.</title>
        <authorList>
            <person name="Yabe S."/>
            <person name="Wang C.M."/>
            <person name="Zheng Y."/>
            <person name="Sakai Y."/>
            <person name="Cavaletti L."/>
            <person name="Monciardini P."/>
            <person name="Donadio S."/>
        </authorList>
    </citation>
    <scope>NUCLEOTIDE SEQUENCE</scope>
    <source>
        <strain evidence="5">ID150040</strain>
    </source>
</reference>
<dbReference type="AlphaFoldDB" id="A0A8J3IHM4"/>
<sequence length="459" mass="53645">MSNNILKTRGTQIVDGQGQTVTLHGCGLGGWMNMENFITGYPANEEAQREAIRRVLGNEKYKLFFDRFLEYFFGPDDAHFLASIGFNLLRLPINYRHFESDMEPFVLKEEGFKHLDRVIELCAEQHIYTIIDLHALPGYQNQDWHSDNPTHKAFFWQHKHFQDRVVHLWEAIARRYKDNPWIAGYNPINEPGDVNAEMIIPFYQRLYQAIRAIDPDHILFLEGNRYSTEFHMFTETWPDTIYTVHDYALPGFIDGGPYPGISRGEYVDKAVLEETFLKRTEYMRQTETPIWVGEFGPVYVGEPTADAMRYQVLRDQLEIYQRHHANWAIWTYKDIGLQGLVYTAPDSPWRRLLQPVLEKKARLGVDEWGGVDTQIRHIMQPIEETFAKEFPDYDPFPFGIHWQINRVVRNILLAEPILEDFAALFEGLSEQDIDTLMQSFQFKHCSQNTELIGILSAAQ</sequence>
<organism evidence="5 6">
    <name type="scientific">Reticulibacter mediterranei</name>
    <dbReference type="NCBI Taxonomy" id="2778369"/>
    <lineage>
        <taxon>Bacteria</taxon>
        <taxon>Bacillati</taxon>
        <taxon>Chloroflexota</taxon>
        <taxon>Ktedonobacteria</taxon>
        <taxon>Ktedonobacterales</taxon>
        <taxon>Reticulibacteraceae</taxon>
        <taxon>Reticulibacter</taxon>
    </lineage>
</organism>
<keyword evidence="2 3" id="KW-0326">Glycosidase</keyword>
<dbReference type="FunFam" id="3.20.20.80:FF:000130">
    <property type="entry name" value="Endoglucanase C"/>
    <property type="match status" value="1"/>
</dbReference>
<evidence type="ECO:0000259" key="4">
    <source>
        <dbReference type="Pfam" id="PF00150"/>
    </source>
</evidence>
<protein>
    <recommendedName>
        <fullName evidence="4">Glycoside hydrolase family 5 domain-containing protein</fullName>
    </recommendedName>
</protein>
<proteinExistence type="inferred from homology"/>
<evidence type="ECO:0000313" key="5">
    <source>
        <dbReference type="EMBL" id="GHO91632.1"/>
    </source>
</evidence>
<dbReference type="GO" id="GO:0008422">
    <property type="term" value="F:beta-glucosidase activity"/>
    <property type="evidence" value="ECO:0007669"/>
    <property type="project" value="TreeGrafter"/>
</dbReference>
<evidence type="ECO:0000256" key="1">
    <source>
        <dbReference type="ARBA" id="ARBA00022801"/>
    </source>
</evidence>